<reference evidence="1" key="2">
    <citation type="submission" date="2015-06" db="UniProtKB">
        <authorList>
            <consortium name="EnsemblProtists"/>
        </authorList>
    </citation>
    <scope>IDENTIFICATION</scope>
    <source>
        <strain evidence="1">Emoy2</strain>
    </source>
</reference>
<name>M4C1L6_HYAAE</name>
<dbReference type="GO" id="GO:0007015">
    <property type="term" value="P:actin filament organization"/>
    <property type="evidence" value="ECO:0007669"/>
    <property type="project" value="InterPro"/>
</dbReference>
<dbReference type="InterPro" id="IPR029982">
    <property type="entry name" value="Kptn"/>
</dbReference>
<dbReference type="OMA" id="YGVIVCC"/>
<accession>M4C1L6</accession>
<organism evidence="1 2">
    <name type="scientific">Hyaloperonospora arabidopsidis (strain Emoy2)</name>
    <name type="common">Downy mildew agent</name>
    <name type="synonym">Peronospora arabidopsidis</name>
    <dbReference type="NCBI Taxonomy" id="559515"/>
    <lineage>
        <taxon>Eukaryota</taxon>
        <taxon>Sar</taxon>
        <taxon>Stramenopiles</taxon>
        <taxon>Oomycota</taxon>
        <taxon>Peronosporomycetes</taxon>
        <taxon>Peronosporales</taxon>
        <taxon>Peronosporaceae</taxon>
        <taxon>Hyaloperonospora</taxon>
    </lineage>
</organism>
<evidence type="ECO:0000313" key="1">
    <source>
        <dbReference type="EnsemblProtists" id="HpaP812966"/>
    </source>
</evidence>
<dbReference type="eggNOG" id="KOG2090">
    <property type="taxonomic scope" value="Eukaryota"/>
</dbReference>
<dbReference type="EMBL" id="JH598098">
    <property type="status" value="NOT_ANNOTATED_CDS"/>
    <property type="molecule type" value="Genomic_DNA"/>
</dbReference>
<proteinExistence type="predicted"/>
<dbReference type="InParanoid" id="M4C1L6"/>
<dbReference type="PANTHER" id="PTHR15435:SF2">
    <property type="entry name" value="KICSTOR COMPLEX PROTEIN KAPTIN"/>
    <property type="match status" value="1"/>
</dbReference>
<dbReference type="GO" id="GO:0030027">
    <property type="term" value="C:lamellipodium"/>
    <property type="evidence" value="ECO:0007669"/>
    <property type="project" value="TreeGrafter"/>
</dbReference>
<evidence type="ECO:0008006" key="3">
    <source>
        <dbReference type="Google" id="ProtNLM"/>
    </source>
</evidence>
<dbReference type="AlphaFoldDB" id="M4C1L6"/>
<dbReference type="HOGENOM" id="CLU_046219_0_0_1"/>
<dbReference type="GO" id="GO:0015629">
    <property type="term" value="C:actin cytoskeleton"/>
    <property type="evidence" value="ECO:0007669"/>
    <property type="project" value="InterPro"/>
</dbReference>
<sequence length="444" mass="48998">MYLSMYLHVDLSIYRSLLVVVFKRNIDCYFVHNILNVDRYTLVTTDRCVALLSYDATGYSLQKLEVDALSTEEVNVIASAVIERPETCHSQVAVAYAVGEALYVQVLTPYKESVDHAEPLDGGEFKLQAAPTCMYSIQASGMNGDVFYGVIVCCTDSMLAIGYIEKKTQKKAASKVLVESDAVCTLLDNDQFAEFFPEFATFTHTIVAVDILTSPETDQGWIVFGCADGSTWHCNLLVTCAIGQALVYEDLFGAFDHIGNGEVLMDSDAFDSIFAGITADIDLDGEVEFLLGTDSQVMLAYKEKSDDDNSSCRAMKSSVELSVDETLPANEDAPSLSPKSSQNIWDDLEMIPVADTFVASSPEPVLVQRKWQRLSRNHWDMETFGAIYSLLWRDVNHDGVPELLVASSTGIYVYEADPEFVIKKLECVLSALQGSPVIQISSHK</sequence>
<dbReference type="Proteomes" id="UP000011713">
    <property type="component" value="Unassembled WGS sequence"/>
</dbReference>
<protein>
    <recommendedName>
        <fullName evidence="3">Cleavage/polyadenylation specificity factor A subunit N-terminal domain-containing protein</fullName>
    </recommendedName>
</protein>
<dbReference type="PANTHER" id="PTHR15435">
    <property type="entry name" value="KICSTOR COMPLEX PROTEIN KAPTIN"/>
    <property type="match status" value="1"/>
</dbReference>
<reference evidence="2" key="1">
    <citation type="journal article" date="2010" name="Science">
        <title>Signatures of adaptation to obligate biotrophy in the Hyaloperonospora arabidopsidis genome.</title>
        <authorList>
            <person name="Baxter L."/>
            <person name="Tripathy S."/>
            <person name="Ishaque N."/>
            <person name="Boot N."/>
            <person name="Cabral A."/>
            <person name="Kemen E."/>
            <person name="Thines M."/>
            <person name="Ah-Fong A."/>
            <person name="Anderson R."/>
            <person name="Badejoko W."/>
            <person name="Bittner-Eddy P."/>
            <person name="Boore J.L."/>
            <person name="Chibucos M.C."/>
            <person name="Coates M."/>
            <person name="Dehal P."/>
            <person name="Delehaunty K."/>
            <person name="Dong S."/>
            <person name="Downton P."/>
            <person name="Dumas B."/>
            <person name="Fabro G."/>
            <person name="Fronick C."/>
            <person name="Fuerstenberg S.I."/>
            <person name="Fulton L."/>
            <person name="Gaulin E."/>
            <person name="Govers F."/>
            <person name="Hughes L."/>
            <person name="Humphray S."/>
            <person name="Jiang R.H."/>
            <person name="Judelson H."/>
            <person name="Kamoun S."/>
            <person name="Kyung K."/>
            <person name="Meijer H."/>
            <person name="Minx P."/>
            <person name="Morris P."/>
            <person name="Nelson J."/>
            <person name="Phuntumart V."/>
            <person name="Qutob D."/>
            <person name="Rehmany A."/>
            <person name="Rougon-Cardoso A."/>
            <person name="Ryden P."/>
            <person name="Torto-Alalibo T."/>
            <person name="Studholme D."/>
            <person name="Wang Y."/>
            <person name="Win J."/>
            <person name="Wood J."/>
            <person name="Clifton S.W."/>
            <person name="Rogers J."/>
            <person name="Van den Ackerveken G."/>
            <person name="Jones J.D."/>
            <person name="McDowell J.M."/>
            <person name="Beynon J."/>
            <person name="Tyler B.M."/>
        </authorList>
    </citation>
    <scope>NUCLEOTIDE SEQUENCE [LARGE SCALE GENOMIC DNA]</scope>
    <source>
        <strain evidence="2">Emoy2</strain>
    </source>
</reference>
<dbReference type="EnsemblProtists" id="HpaT812966">
    <property type="protein sequence ID" value="HpaP812966"/>
    <property type="gene ID" value="HpaG812966"/>
</dbReference>
<dbReference type="GO" id="GO:1904262">
    <property type="term" value="P:negative regulation of TORC1 signaling"/>
    <property type="evidence" value="ECO:0007669"/>
    <property type="project" value="TreeGrafter"/>
</dbReference>
<evidence type="ECO:0000313" key="2">
    <source>
        <dbReference type="Proteomes" id="UP000011713"/>
    </source>
</evidence>
<dbReference type="GO" id="GO:0034198">
    <property type="term" value="P:cellular response to amino acid starvation"/>
    <property type="evidence" value="ECO:0007669"/>
    <property type="project" value="TreeGrafter"/>
</dbReference>
<keyword evidence="2" id="KW-1185">Reference proteome</keyword>
<dbReference type="GO" id="GO:0051015">
    <property type="term" value="F:actin filament binding"/>
    <property type="evidence" value="ECO:0007669"/>
    <property type="project" value="TreeGrafter"/>
</dbReference>
<dbReference type="VEuPathDB" id="FungiDB:HpaG812966"/>